<evidence type="ECO:0000313" key="3">
    <source>
        <dbReference type="Proteomes" id="UP000801492"/>
    </source>
</evidence>
<sequence>MSSNQNILGSARKTGFLGIIININSLKNMYIELKRDYSLSYIPTHKLSQDHIELFFGTIRSAGGYNNNPTVRQFRSAYTKILVHTELKESSRGNCVPLEHINILQGSKPVDNLQQINATSGKNRIAAAVDEIELFPSDVQYLEDRSFRTCQ</sequence>
<dbReference type="Pfam" id="PF21789">
    <property type="entry name" value="TNP-like_RNaseH_C"/>
    <property type="match status" value="1"/>
</dbReference>
<feature type="domain" description="Transposable element P transposase-like RNase H C-terminal" evidence="1">
    <location>
        <begin position="45"/>
        <end position="78"/>
    </location>
</feature>
<gene>
    <name evidence="2" type="ORF">ILUMI_26470</name>
</gene>
<organism evidence="2 3">
    <name type="scientific">Ignelater luminosus</name>
    <name type="common">Cucubano</name>
    <name type="synonym">Pyrophorus luminosus</name>
    <dbReference type="NCBI Taxonomy" id="2038154"/>
    <lineage>
        <taxon>Eukaryota</taxon>
        <taxon>Metazoa</taxon>
        <taxon>Ecdysozoa</taxon>
        <taxon>Arthropoda</taxon>
        <taxon>Hexapoda</taxon>
        <taxon>Insecta</taxon>
        <taxon>Pterygota</taxon>
        <taxon>Neoptera</taxon>
        <taxon>Endopterygota</taxon>
        <taxon>Coleoptera</taxon>
        <taxon>Polyphaga</taxon>
        <taxon>Elateriformia</taxon>
        <taxon>Elateroidea</taxon>
        <taxon>Elateridae</taxon>
        <taxon>Agrypninae</taxon>
        <taxon>Pyrophorini</taxon>
        <taxon>Ignelater</taxon>
    </lineage>
</organism>
<dbReference type="Proteomes" id="UP000801492">
    <property type="component" value="Unassembled WGS sequence"/>
</dbReference>
<keyword evidence="3" id="KW-1185">Reference proteome</keyword>
<reference evidence="2" key="1">
    <citation type="submission" date="2019-08" db="EMBL/GenBank/DDBJ databases">
        <title>The genome of the North American firefly Photinus pyralis.</title>
        <authorList>
            <consortium name="Photinus pyralis genome working group"/>
            <person name="Fallon T.R."/>
            <person name="Sander Lower S.E."/>
            <person name="Weng J.-K."/>
        </authorList>
    </citation>
    <scope>NUCLEOTIDE SEQUENCE</scope>
    <source>
        <strain evidence="2">TRF0915ILg1</strain>
        <tissue evidence="2">Whole body</tissue>
    </source>
</reference>
<dbReference type="PANTHER" id="PTHR47577:SF2">
    <property type="entry name" value="THAP DOMAIN CONTAINING 9"/>
    <property type="match status" value="1"/>
</dbReference>
<name>A0A8K0C5R0_IGNLU</name>
<dbReference type="AlphaFoldDB" id="A0A8K0C5R0"/>
<dbReference type="EMBL" id="VTPC01091094">
    <property type="protein sequence ID" value="KAF2879694.1"/>
    <property type="molecule type" value="Genomic_DNA"/>
</dbReference>
<evidence type="ECO:0000313" key="2">
    <source>
        <dbReference type="EMBL" id="KAF2879694.1"/>
    </source>
</evidence>
<comment type="caution">
    <text evidence="2">The sequence shown here is derived from an EMBL/GenBank/DDBJ whole genome shotgun (WGS) entry which is preliminary data.</text>
</comment>
<evidence type="ECO:0000259" key="1">
    <source>
        <dbReference type="Pfam" id="PF21789"/>
    </source>
</evidence>
<dbReference type="PANTHER" id="PTHR47577">
    <property type="entry name" value="THAP DOMAIN-CONTAINING PROTEIN 6"/>
    <property type="match status" value="1"/>
</dbReference>
<proteinExistence type="predicted"/>
<dbReference type="InterPro" id="IPR048367">
    <property type="entry name" value="TNP-like_RNaseH_C"/>
</dbReference>
<accession>A0A8K0C5R0</accession>
<dbReference type="OrthoDB" id="6756829at2759"/>
<protein>
    <recommendedName>
        <fullName evidence="1">Transposable element P transposase-like RNase H C-terminal domain-containing protein</fullName>
    </recommendedName>
</protein>